<sequence>MGSGIGQSEVGLSMHVLFTKRIESVIAGSKALIQETEPWFACKSVMPVAIMLHGARCVM</sequence>
<protein>
    <submittedName>
        <fullName evidence="1">Uncharacterized protein</fullName>
    </submittedName>
</protein>
<dbReference type="EMBL" id="VSSQ01028323">
    <property type="protein sequence ID" value="MPM78000.1"/>
    <property type="molecule type" value="Genomic_DNA"/>
</dbReference>
<reference evidence="1" key="1">
    <citation type="submission" date="2019-08" db="EMBL/GenBank/DDBJ databases">
        <authorList>
            <person name="Kucharzyk K."/>
            <person name="Murdoch R.W."/>
            <person name="Higgins S."/>
            <person name="Loffler F."/>
        </authorList>
    </citation>
    <scope>NUCLEOTIDE SEQUENCE</scope>
</reference>
<comment type="caution">
    <text evidence="1">The sequence shown here is derived from an EMBL/GenBank/DDBJ whole genome shotgun (WGS) entry which is preliminary data.</text>
</comment>
<gene>
    <name evidence="1" type="ORF">SDC9_125010</name>
</gene>
<evidence type="ECO:0000313" key="1">
    <source>
        <dbReference type="EMBL" id="MPM78000.1"/>
    </source>
</evidence>
<dbReference type="AlphaFoldDB" id="A0A645CLS3"/>
<accession>A0A645CLS3</accession>
<organism evidence="1">
    <name type="scientific">bioreactor metagenome</name>
    <dbReference type="NCBI Taxonomy" id="1076179"/>
    <lineage>
        <taxon>unclassified sequences</taxon>
        <taxon>metagenomes</taxon>
        <taxon>ecological metagenomes</taxon>
    </lineage>
</organism>
<name>A0A645CLS3_9ZZZZ</name>
<proteinExistence type="predicted"/>